<evidence type="ECO:0000313" key="2">
    <source>
        <dbReference type="EMBL" id="KAF6738156.1"/>
    </source>
</evidence>
<reference evidence="2" key="1">
    <citation type="journal article" name="BMC Genomics">
        <title>Long-read sequencing and de novo genome assembly of marine medaka (Oryzias melastigma).</title>
        <authorList>
            <person name="Liang P."/>
            <person name="Saqib H.S.A."/>
            <person name="Ni X."/>
            <person name="Shen Y."/>
        </authorList>
    </citation>
    <scope>NUCLEOTIDE SEQUENCE</scope>
    <source>
        <strain evidence="2">Bigg-433</strain>
    </source>
</reference>
<proteinExistence type="predicted"/>
<evidence type="ECO:0000256" key="1">
    <source>
        <dbReference type="SAM" id="MobiDB-lite"/>
    </source>
</evidence>
<feature type="region of interest" description="Disordered" evidence="1">
    <location>
        <begin position="80"/>
        <end position="112"/>
    </location>
</feature>
<accession>A0A834FQH1</accession>
<sequence>MWSLSDMVLDGREGFIVRSLLLLLPRQRLSKRRAGQVWLWEEGSPYVKKLQLTRLIGIATCSGMPDIPVRVAEVARQSRAPFGTDGGARMEEERRPSSFSVSGGGRRPRHRI</sequence>
<dbReference type="Proteomes" id="UP000646548">
    <property type="component" value="Unassembled WGS sequence"/>
</dbReference>
<organism evidence="2 3">
    <name type="scientific">Oryzias melastigma</name>
    <name type="common">Marine medaka</name>
    <dbReference type="NCBI Taxonomy" id="30732"/>
    <lineage>
        <taxon>Eukaryota</taxon>
        <taxon>Metazoa</taxon>
        <taxon>Chordata</taxon>
        <taxon>Craniata</taxon>
        <taxon>Vertebrata</taxon>
        <taxon>Euteleostomi</taxon>
        <taxon>Actinopterygii</taxon>
        <taxon>Neopterygii</taxon>
        <taxon>Teleostei</taxon>
        <taxon>Neoteleostei</taxon>
        <taxon>Acanthomorphata</taxon>
        <taxon>Ovalentaria</taxon>
        <taxon>Atherinomorphae</taxon>
        <taxon>Beloniformes</taxon>
        <taxon>Adrianichthyidae</taxon>
        <taxon>Oryziinae</taxon>
        <taxon>Oryzias</taxon>
    </lineage>
</organism>
<protein>
    <submittedName>
        <fullName evidence="2">Uncharacterized protein</fullName>
    </submittedName>
</protein>
<comment type="caution">
    <text evidence="2">The sequence shown here is derived from an EMBL/GenBank/DDBJ whole genome shotgun (WGS) entry which is preliminary data.</text>
</comment>
<dbReference type="AlphaFoldDB" id="A0A834FQH1"/>
<gene>
    <name evidence="2" type="ORF">FQA47_012984</name>
</gene>
<evidence type="ECO:0000313" key="3">
    <source>
        <dbReference type="Proteomes" id="UP000646548"/>
    </source>
</evidence>
<dbReference type="EMBL" id="WKFB01000034">
    <property type="protein sequence ID" value="KAF6738156.1"/>
    <property type="molecule type" value="Genomic_DNA"/>
</dbReference>
<name>A0A834FQH1_ORYME</name>